<organism evidence="1 2">
    <name type="scientific">Amycolatopsis iheyensis</name>
    <dbReference type="NCBI Taxonomy" id="2945988"/>
    <lineage>
        <taxon>Bacteria</taxon>
        <taxon>Bacillati</taxon>
        <taxon>Actinomycetota</taxon>
        <taxon>Actinomycetes</taxon>
        <taxon>Pseudonocardiales</taxon>
        <taxon>Pseudonocardiaceae</taxon>
        <taxon>Amycolatopsis</taxon>
    </lineage>
</organism>
<evidence type="ECO:0000313" key="2">
    <source>
        <dbReference type="Proteomes" id="UP001144096"/>
    </source>
</evidence>
<reference evidence="1" key="1">
    <citation type="submission" date="2022-06" db="EMBL/GenBank/DDBJ databases">
        <title>Amycolatopsis iheyaensis sp. nov., a new species of the genus Amycolatopsis isolated from soil in Iheya island, Japan.</title>
        <authorList>
            <person name="Ngamcharungchit C."/>
            <person name="Kanto H."/>
            <person name="Take A."/>
            <person name="Intra B."/>
            <person name="Matsumoto A."/>
            <person name="Panbangred W."/>
            <person name="Inahashi Y."/>
        </authorList>
    </citation>
    <scope>NUCLEOTIDE SEQUENCE</scope>
    <source>
        <strain evidence="1">OK19-0408</strain>
    </source>
</reference>
<proteinExistence type="predicted"/>
<dbReference type="RefSeq" id="WP_257925599.1">
    <property type="nucleotide sequence ID" value="NZ_JAMXQV010000029.1"/>
</dbReference>
<dbReference type="Proteomes" id="UP001144096">
    <property type="component" value="Unassembled WGS sequence"/>
</dbReference>
<dbReference type="EMBL" id="JAMXQV010000029">
    <property type="protein sequence ID" value="MCR6489032.1"/>
    <property type="molecule type" value="Genomic_DNA"/>
</dbReference>
<comment type="caution">
    <text evidence="1">The sequence shown here is derived from an EMBL/GenBank/DDBJ whole genome shotgun (WGS) entry which is preliminary data.</text>
</comment>
<protein>
    <submittedName>
        <fullName evidence="1">Uncharacterized protein</fullName>
    </submittedName>
</protein>
<accession>A0A9X2NMF5</accession>
<name>A0A9X2NMF5_9PSEU</name>
<keyword evidence="2" id="KW-1185">Reference proteome</keyword>
<dbReference type="AlphaFoldDB" id="A0A9X2NMF5"/>
<sequence>MGSLLIGIAGAVAAALVTGLLTYFVTAWKVRHELHVEYDRGLRSQRLKAYAELWSWTQSFSRYRPTAVTGDGAAELIDRLTDWYFQGGGMYLSAAAREKYFAFMNSLKKAAERTGSDGALGTVDFRVLQRRTSELRTQITKDVGTREPPLYPRLAG</sequence>
<evidence type="ECO:0000313" key="1">
    <source>
        <dbReference type="EMBL" id="MCR6489032.1"/>
    </source>
</evidence>
<gene>
    <name evidence="1" type="ORF">M8542_40010</name>
</gene>